<name>A0ABU9Y8Z4_9SPHN</name>
<sequence>MTDDQQLIEPGAETANPDSRNERREFFKAALGAAAVTAAGASALAIATSASAATIADNDIFVFLCQLDYLAGEYFSFATTGTGLSPALLTGQTADTVGAATGARRVTFTDPVVTEYAAEITRDLVANITYIRAQLGTDGVRSQPAIDLGTSATSAFGKLATAAGIDTAGAFDPYASDGNFLLGAFMIEDVLVTAYIGAITVISDKTLLAAASGILATHAHHAAVIRALLYAKGATTPSLRTSADKISNVRDNLDGTTDLDQGISPTTVSGNLVSNVVPAAPNGSILGRSTGNVLNEYYLNSASVSLGGFFTAGLNGTIKASTAN</sequence>
<dbReference type="Proteomes" id="UP001419910">
    <property type="component" value="Unassembled WGS sequence"/>
</dbReference>
<evidence type="ECO:0000313" key="2">
    <source>
        <dbReference type="EMBL" id="MEN2792274.1"/>
    </source>
</evidence>
<keyword evidence="3" id="KW-1185">Reference proteome</keyword>
<accession>A0ABU9Y8Z4</accession>
<dbReference type="PANTHER" id="PTHR31694">
    <property type="entry name" value="DESICCATION-LIKE PROTEIN"/>
    <property type="match status" value="1"/>
</dbReference>
<dbReference type="EMBL" id="JBDIME010000026">
    <property type="protein sequence ID" value="MEN2792274.1"/>
    <property type="molecule type" value="Genomic_DNA"/>
</dbReference>
<dbReference type="InterPro" id="IPR006311">
    <property type="entry name" value="TAT_signal"/>
</dbReference>
<reference evidence="2 3" key="1">
    <citation type="submission" date="2024-05" db="EMBL/GenBank/DDBJ databases">
        <authorList>
            <person name="Liu Q."/>
            <person name="Xin Y.-H."/>
        </authorList>
    </citation>
    <scope>NUCLEOTIDE SEQUENCE [LARGE SCALE GENOMIC DNA]</scope>
    <source>
        <strain evidence="2 3">CGMCC 1.10181</strain>
    </source>
</reference>
<dbReference type="Pfam" id="PF13668">
    <property type="entry name" value="Ferritin_2"/>
    <property type="match status" value="1"/>
</dbReference>
<gene>
    <name evidence="2" type="ORF">ABC974_21765</name>
</gene>
<evidence type="ECO:0000313" key="3">
    <source>
        <dbReference type="Proteomes" id="UP001419910"/>
    </source>
</evidence>
<proteinExistence type="predicted"/>
<organism evidence="2 3">
    <name type="scientific">Sphingomonas oligophenolica</name>
    <dbReference type="NCBI Taxonomy" id="301154"/>
    <lineage>
        <taxon>Bacteria</taxon>
        <taxon>Pseudomonadati</taxon>
        <taxon>Pseudomonadota</taxon>
        <taxon>Alphaproteobacteria</taxon>
        <taxon>Sphingomonadales</taxon>
        <taxon>Sphingomonadaceae</taxon>
        <taxon>Sphingomonas</taxon>
    </lineage>
</organism>
<dbReference type="InterPro" id="IPR052965">
    <property type="entry name" value="Pigment-catalase-like"/>
</dbReference>
<protein>
    <submittedName>
        <fullName evidence="2">Ferritin-like domain-containing protein</fullName>
    </submittedName>
</protein>
<dbReference type="PROSITE" id="PS51318">
    <property type="entry name" value="TAT"/>
    <property type="match status" value="1"/>
</dbReference>
<evidence type="ECO:0000256" key="1">
    <source>
        <dbReference type="SAM" id="MobiDB-lite"/>
    </source>
</evidence>
<dbReference type="PANTHER" id="PTHR31694:SF26">
    <property type="entry name" value="OS05G0151100 PROTEIN"/>
    <property type="match status" value="1"/>
</dbReference>
<feature type="region of interest" description="Disordered" evidence="1">
    <location>
        <begin position="1"/>
        <end position="20"/>
    </location>
</feature>
<comment type="caution">
    <text evidence="2">The sequence shown here is derived from an EMBL/GenBank/DDBJ whole genome shotgun (WGS) entry which is preliminary data.</text>
</comment>
<dbReference type="RefSeq" id="WP_343893020.1">
    <property type="nucleotide sequence ID" value="NZ_BAAAEH010000067.1"/>
</dbReference>